<comment type="caution">
    <text evidence="2">The sequence shown here is derived from an EMBL/GenBank/DDBJ whole genome shotgun (WGS) entry which is preliminary data.</text>
</comment>
<feature type="transmembrane region" description="Helical" evidence="1">
    <location>
        <begin position="114"/>
        <end position="144"/>
    </location>
</feature>
<name>A0A8S3QMS2_MYTED</name>
<keyword evidence="3" id="KW-1185">Reference proteome</keyword>
<keyword evidence="1" id="KW-0472">Membrane</keyword>
<organism evidence="2 3">
    <name type="scientific">Mytilus edulis</name>
    <name type="common">Blue mussel</name>
    <dbReference type="NCBI Taxonomy" id="6550"/>
    <lineage>
        <taxon>Eukaryota</taxon>
        <taxon>Metazoa</taxon>
        <taxon>Spiralia</taxon>
        <taxon>Lophotrochozoa</taxon>
        <taxon>Mollusca</taxon>
        <taxon>Bivalvia</taxon>
        <taxon>Autobranchia</taxon>
        <taxon>Pteriomorphia</taxon>
        <taxon>Mytilida</taxon>
        <taxon>Mytiloidea</taxon>
        <taxon>Mytilidae</taxon>
        <taxon>Mytilinae</taxon>
        <taxon>Mytilus</taxon>
    </lineage>
</organism>
<keyword evidence="1" id="KW-1133">Transmembrane helix</keyword>
<dbReference type="AlphaFoldDB" id="A0A8S3QMS2"/>
<feature type="transmembrane region" description="Helical" evidence="1">
    <location>
        <begin position="181"/>
        <end position="206"/>
    </location>
</feature>
<dbReference type="EMBL" id="CAJPWZ010000555">
    <property type="protein sequence ID" value="CAG2196348.1"/>
    <property type="molecule type" value="Genomic_DNA"/>
</dbReference>
<evidence type="ECO:0000313" key="3">
    <source>
        <dbReference type="Proteomes" id="UP000683360"/>
    </source>
</evidence>
<gene>
    <name evidence="2" type="ORF">MEDL_11240</name>
</gene>
<evidence type="ECO:0000256" key="1">
    <source>
        <dbReference type="SAM" id="Phobius"/>
    </source>
</evidence>
<sequence length="378" mass="44100">MSMEMREQILIPVLKEDCEIPEHLKPFTYIDARGPIESWLTRLVTAIESPDYRNFDTVHEERSKNGWCRELPFKLWRYIPDSLNDKAFKLNYYLYKGVLEVISKATFFKYRQCLFPWVPTLCCGSAFLALGIVFVIITCIQYAYYKNLPSDGYKRDELTRQAKKYNVTENHLIENELSFNILLMVLFGLIIVSQFAWLTCCSVHIVKKGKLMRKALMIANHSLIDHNLLVGFKHYKCSATVKDYLEQCFKKKNTDSRICEDESCTPIESTPTSTVNDLNDESIISHLENEDISDNIEENDREKARDLLIRMSVDFVQDFLEEKLDNSEYFRHTSRAICMCEYAETHGLLNVPFEESYNSERGLRNHSDESTNNFANVV</sequence>
<dbReference type="Proteomes" id="UP000683360">
    <property type="component" value="Unassembled WGS sequence"/>
</dbReference>
<protein>
    <submittedName>
        <fullName evidence="2">Uncharacterized protein</fullName>
    </submittedName>
</protein>
<keyword evidence="1" id="KW-0812">Transmembrane</keyword>
<accession>A0A8S3QMS2</accession>
<evidence type="ECO:0000313" key="2">
    <source>
        <dbReference type="EMBL" id="CAG2196348.1"/>
    </source>
</evidence>
<proteinExistence type="predicted"/>
<reference evidence="2" key="1">
    <citation type="submission" date="2021-03" db="EMBL/GenBank/DDBJ databases">
        <authorList>
            <person name="Bekaert M."/>
        </authorList>
    </citation>
    <scope>NUCLEOTIDE SEQUENCE</scope>
</reference>